<feature type="transmembrane region" description="Helical" evidence="7">
    <location>
        <begin position="126"/>
        <end position="149"/>
    </location>
</feature>
<dbReference type="InterPro" id="IPR035906">
    <property type="entry name" value="MetI-like_sf"/>
</dbReference>
<keyword evidence="4 7" id="KW-0812">Transmembrane</keyword>
<keyword evidence="5 7" id="KW-1133">Transmembrane helix</keyword>
<evidence type="ECO:0000256" key="2">
    <source>
        <dbReference type="ARBA" id="ARBA00022448"/>
    </source>
</evidence>
<reference evidence="9" key="1">
    <citation type="submission" date="2022-11" db="EMBL/GenBank/DDBJ databases">
        <title>Lacrimispora xylanolytica sy1, complete genome.</title>
        <authorList>
            <person name="Choi S."/>
        </authorList>
    </citation>
    <scope>NUCLEOTIDE SEQUENCE</scope>
    <source>
        <strain evidence="9">Sy1</strain>
    </source>
</reference>
<dbReference type="CDD" id="cd06261">
    <property type="entry name" value="TM_PBP2"/>
    <property type="match status" value="1"/>
</dbReference>
<proteinExistence type="inferred from homology"/>
<dbReference type="PANTHER" id="PTHR43386:SF25">
    <property type="entry name" value="PEPTIDE ABC TRANSPORTER PERMEASE PROTEIN"/>
    <property type="match status" value="1"/>
</dbReference>
<feature type="transmembrane region" description="Helical" evidence="7">
    <location>
        <begin position="81"/>
        <end position="105"/>
    </location>
</feature>
<dbReference type="PANTHER" id="PTHR43386">
    <property type="entry name" value="OLIGOPEPTIDE TRANSPORT SYSTEM PERMEASE PROTEIN APPC"/>
    <property type="match status" value="1"/>
</dbReference>
<evidence type="ECO:0000313" key="9">
    <source>
        <dbReference type="EMBL" id="WAJ25489.1"/>
    </source>
</evidence>
<evidence type="ECO:0000256" key="6">
    <source>
        <dbReference type="ARBA" id="ARBA00023136"/>
    </source>
</evidence>
<dbReference type="SUPFAM" id="SSF161098">
    <property type="entry name" value="MetI-like"/>
    <property type="match status" value="1"/>
</dbReference>
<keyword evidence="10" id="KW-1185">Reference proteome</keyword>
<evidence type="ECO:0000256" key="4">
    <source>
        <dbReference type="ARBA" id="ARBA00022692"/>
    </source>
</evidence>
<dbReference type="Gene3D" id="1.10.3720.10">
    <property type="entry name" value="MetI-like"/>
    <property type="match status" value="1"/>
</dbReference>
<feature type="transmembrane region" description="Helical" evidence="7">
    <location>
        <begin position="12"/>
        <end position="34"/>
    </location>
</feature>
<dbReference type="PROSITE" id="PS50928">
    <property type="entry name" value="ABC_TM1"/>
    <property type="match status" value="1"/>
</dbReference>
<organism evidence="9 10">
    <name type="scientific">Lacrimispora xylanolytica</name>
    <dbReference type="NCBI Taxonomy" id="29375"/>
    <lineage>
        <taxon>Bacteria</taxon>
        <taxon>Bacillati</taxon>
        <taxon>Bacillota</taxon>
        <taxon>Clostridia</taxon>
        <taxon>Lachnospirales</taxon>
        <taxon>Lachnospiraceae</taxon>
        <taxon>Lacrimispora</taxon>
    </lineage>
</organism>
<feature type="transmembrane region" description="Helical" evidence="7">
    <location>
        <begin position="206"/>
        <end position="225"/>
    </location>
</feature>
<dbReference type="RefSeq" id="WP_268116338.1">
    <property type="nucleotide sequence ID" value="NZ_CP113524.1"/>
</dbReference>
<protein>
    <submittedName>
        <fullName evidence="9">ABC transporter permease</fullName>
    </submittedName>
</protein>
<evidence type="ECO:0000256" key="1">
    <source>
        <dbReference type="ARBA" id="ARBA00004651"/>
    </source>
</evidence>
<gene>
    <name evidence="9" type="ORF">OW255_08240</name>
</gene>
<dbReference type="Proteomes" id="UP001163115">
    <property type="component" value="Chromosome"/>
</dbReference>
<keyword evidence="2 7" id="KW-0813">Transport</keyword>
<feature type="transmembrane region" description="Helical" evidence="7">
    <location>
        <begin position="246"/>
        <end position="265"/>
    </location>
</feature>
<comment type="similarity">
    <text evidence="7">Belongs to the binding-protein-dependent transport system permease family.</text>
</comment>
<evidence type="ECO:0000256" key="3">
    <source>
        <dbReference type="ARBA" id="ARBA00022475"/>
    </source>
</evidence>
<evidence type="ECO:0000256" key="7">
    <source>
        <dbReference type="RuleBase" id="RU363032"/>
    </source>
</evidence>
<evidence type="ECO:0000313" key="10">
    <source>
        <dbReference type="Proteomes" id="UP001163115"/>
    </source>
</evidence>
<dbReference type="EMBL" id="CP113524">
    <property type="protein sequence ID" value="WAJ25489.1"/>
    <property type="molecule type" value="Genomic_DNA"/>
</dbReference>
<dbReference type="InterPro" id="IPR000515">
    <property type="entry name" value="MetI-like"/>
</dbReference>
<sequence>MIRLKSIENRSYIKRNVILLLLLILMIVVISLLAPHLVPNDPYETNALYRKGAPNLKYFFGTDKLGRCIFSRVIMGTRTSIVSALLVVAASLTTGTVLGVLAGYYGGFLDRVVTGICDIFLAFPQMILAIGVAGLMGGTMTNAILALALTGWTTYARLSRGLVMALKNEAYISAARLSGSTGLEIMVEHILPGIAGELLVNASLQISSVMIGFAGLSYLGLGVLVPEAEWGSMISEAVGYMQQAPWAVMAPGAALFITVLLFQLLGDSLRDYFGVGRGAYE</sequence>
<accession>A0ABY7AGH9</accession>
<dbReference type="Pfam" id="PF00528">
    <property type="entry name" value="BPD_transp_1"/>
    <property type="match status" value="1"/>
</dbReference>
<keyword evidence="3" id="KW-1003">Cell membrane</keyword>
<name>A0ABY7AGH9_9FIRM</name>
<dbReference type="InterPro" id="IPR050366">
    <property type="entry name" value="BP-dependent_transpt_permease"/>
</dbReference>
<comment type="subcellular location">
    <subcellularLocation>
        <location evidence="1 7">Cell membrane</location>
        <topology evidence="1 7">Multi-pass membrane protein</topology>
    </subcellularLocation>
</comment>
<keyword evidence="6 7" id="KW-0472">Membrane</keyword>
<evidence type="ECO:0000256" key="5">
    <source>
        <dbReference type="ARBA" id="ARBA00022989"/>
    </source>
</evidence>
<evidence type="ECO:0000259" key="8">
    <source>
        <dbReference type="PROSITE" id="PS50928"/>
    </source>
</evidence>
<feature type="domain" description="ABC transmembrane type-1" evidence="8">
    <location>
        <begin position="77"/>
        <end position="266"/>
    </location>
</feature>